<dbReference type="PANTHER" id="PTHR31915:SF5">
    <property type="entry name" value="CALCIUM-BINDING AND COILED-COIL DOMAIN-CONTAINING PROTEIN 1"/>
    <property type="match status" value="1"/>
</dbReference>
<dbReference type="InterPro" id="IPR012852">
    <property type="entry name" value="CALCOCO1-like"/>
</dbReference>
<keyword evidence="4 7" id="KW-0175">Coiled coil</keyword>
<comment type="similarity">
    <text evidence="6">Belongs to the CALCOCO family.</text>
</comment>
<feature type="domain" description="Calcium binding and coiled-coil" evidence="9">
    <location>
        <begin position="349"/>
        <end position="539"/>
    </location>
</feature>
<dbReference type="GO" id="GO:0005634">
    <property type="term" value="C:nucleus"/>
    <property type="evidence" value="ECO:0007669"/>
    <property type="project" value="UniProtKB-SubCell"/>
</dbReference>
<feature type="non-terminal residue" evidence="11">
    <location>
        <position position="764"/>
    </location>
</feature>
<dbReference type="AlphaFoldDB" id="A0A553R6H9"/>
<organism evidence="11 12">
    <name type="scientific">Danionella cerebrum</name>
    <dbReference type="NCBI Taxonomy" id="2873325"/>
    <lineage>
        <taxon>Eukaryota</taxon>
        <taxon>Metazoa</taxon>
        <taxon>Chordata</taxon>
        <taxon>Craniata</taxon>
        <taxon>Vertebrata</taxon>
        <taxon>Euteleostomi</taxon>
        <taxon>Actinopterygii</taxon>
        <taxon>Neopterygii</taxon>
        <taxon>Teleostei</taxon>
        <taxon>Ostariophysi</taxon>
        <taxon>Cypriniformes</taxon>
        <taxon>Danionidae</taxon>
        <taxon>Danioninae</taxon>
        <taxon>Danionella</taxon>
    </lineage>
</organism>
<evidence type="ECO:0000256" key="2">
    <source>
        <dbReference type="ARBA" id="ARBA00004496"/>
    </source>
</evidence>
<dbReference type="Gene3D" id="2.60.40.2840">
    <property type="match status" value="1"/>
</dbReference>
<evidence type="ECO:0000256" key="5">
    <source>
        <dbReference type="ARBA" id="ARBA00023242"/>
    </source>
</evidence>
<comment type="subcellular location">
    <subcellularLocation>
        <location evidence="2">Cytoplasm</location>
    </subcellularLocation>
    <subcellularLocation>
        <location evidence="1">Nucleus</location>
    </subcellularLocation>
</comment>
<dbReference type="OrthoDB" id="10015001at2759"/>
<evidence type="ECO:0000259" key="9">
    <source>
        <dbReference type="Pfam" id="PF07888"/>
    </source>
</evidence>
<accession>A0A553R6H9</accession>
<dbReference type="InterPro" id="IPR041611">
    <property type="entry name" value="SKICH"/>
</dbReference>
<evidence type="ECO:0000313" key="11">
    <source>
        <dbReference type="EMBL" id="TRY97790.1"/>
    </source>
</evidence>
<feature type="coiled-coil region" evidence="7">
    <location>
        <begin position="202"/>
        <end position="378"/>
    </location>
</feature>
<protein>
    <recommendedName>
        <fullName evidence="13">SKICH domain-containing protein</fullName>
    </recommendedName>
</protein>
<dbReference type="Pfam" id="PF17751">
    <property type="entry name" value="SKICH"/>
    <property type="match status" value="1"/>
</dbReference>
<keyword evidence="5" id="KW-0539">Nucleus</keyword>
<name>A0A553R6H9_9TELE</name>
<dbReference type="PANTHER" id="PTHR31915">
    <property type="entry name" value="SKICH DOMAIN-CONTAINING PROTEIN"/>
    <property type="match status" value="1"/>
</dbReference>
<dbReference type="GO" id="GO:0003713">
    <property type="term" value="F:transcription coactivator activity"/>
    <property type="evidence" value="ECO:0007669"/>
    <property type="project" value="TreeGrafter"/>
</dbReference>
<dbReference type="Pfam" id="PF07888">
    <property type="entry name" value="CALCOCO1"/>
    <property type="match status" value="1"/>
</dbReference>
<comment type="caution">
    <text evidence="11">The sequence shown here is derived from an EMBL/GenBank/DDBJ whole genome shotgun (WGS) entry which is preliminary data.</text>
</comment>
<reference evidence="11 12" key="1">
    <citation type="journal article" date="2019" name="Sci. Data">
        <title>Hybrid genome assembly and annotation of Danionella translucida.</title>
        <authorList>
            <person name="Kadobianskyi M."/>
            <person name="Schulze L."/>
            <person name="Schuelke M."/>
            <person name="Judkewitz B."/>
        </authorList>
    </citation>
    <scope>NUCLEOTIDE SEQUENCE [LARGE SCALE GENOMIC DNA]</scope>
    <source>
        <strain evidence="11 12">Bolton</strain>
    </source>
</reference>
<evidence type="ECO:0000256" key="7">
    <source>
        <dbReference type="SAM" id="Coils"/>
    </source>
</evidence>
<dbReference type="GO" id="GO:0045944">
    <property type="term" value="P:positive regulation of transcription by RNA polymerase II"/>
    <property type="evidence" value="ECO:0007669"/>
    <property type="project" value="TreeGrafter"/>
</dbReference>
<dbReference type="InterPro" id="IPR051002">
    <property type="entry name" value="UBA_autophagy_assoc_protein"/>
</dbReference>
<proteinExistence type="inferred from homology"/>
<keyword evidence="3" id="KW-0963">Cytoplasm</keyword>
<evidence type="ECO:0000256" key="8">
    <source>
        <dbReference type="SAM" id="MobiDB-lite"/>
    </source>
</evidence>
<feature type="domain" description="SKICH" evidence="10">
    <location>
        <begin position="65"/>
        <end position="168"/>
    </location>
</feature>
<evidence type="ECO:0008006" key="13">
    <source>
        <dbReference type="Google" id="ProtNLM"/>
    </source>
</evidence>
<evidence type="ECO:0000313" key="12">
    <source>
        <dbReference type="Proteomes" id="UP000316079"/>
    </source>
</evidence>
<feature type="compositionally biased region" description="Basic and acidic residues" evidence="8">
    <location>
        <begin position="550"/>
        <end position="559"/>
    </location>
</feature>
<gene>
    <name evidence="11" type="ORF">DNTS_008285</name>
</gene>
<feature type="compositionally biased region" description="Basic and acidic residues" evidence="8">
    <location>
        <begin position="569"/>
        <end position="580"/>
    </location>
</feature>
<dbReference type="GO" id="GO:0005737">
    <property type="term" value="C:cytoplasm"/>
    <property type="evidence" value="ECO:0007669"/>
    <property type="project" value="UniProtKB-SubCell"/>
</dbReference>
<evidence type="ECO:0000256" key="6">
    <source>
        <dbReference type="ARBA" id="ARBA00037963"/>
    </source>
</evidence>
<dbReference type="Proteomes" id="UP000316079">
    <property type="component" value="Unassembled WGS sequence"/>
</dbReference>
<feature type="compositionally biased region" description="Basic and acidic residues" evidence="8">
    <location>
        <begin position="735"/>
        <end position="746"/>
    </location>
</feature>
<sequence>MARDERVLFIADRRFSAEGNETAPHVLRGHVMPVLSRVYREHNLMKEDSRELRGSELAMEENRGVRFRDVAETYFSQTRVDCRYTIRHEHGWSRRDWIGLFKVGWLTVKEYNTFAWALAPEGYQKGMEANCSVAFHQSYLPKPGVEEYEFVYVDEAGEICAVSSRFSFAAPRPLDELVTLEQENSGDGEDLGEDLLLVVPKAQILQNLLEGCQHELQALHKKFESVNTEVERERERWKTDRDENETMRREMRSHIEELKHSLKESSDRNQELELKEMHSTSENFHSEHNGLLAERAESHQRIRELEQEFASLSRQKLDAEAELERMKERVKKMSIQRRDEEAERRDLQTEHEQALLELRVLQERLEAGERSTDALRRDLSELGSLQSHSHAELHQVRLQAAQLSLQLSQANLALREGQAGWAQEREALRQSAEMDKERLQKLSRELQKKEEWLQEERSERERLEMELGVEKDCNRELRASLRALQKEQEQHQLEKQELQEHIHVLELRLDTETDVKWAEAAATPICNESPTSAEDKLISQDSTEQSGNEDDMKRARPDEELCSSLSAGDRSEAISRRETQRDEEDGGTQVPFGMNAQVFGILFAEFSLRDGRGLEPVGEGSACSSNISGFSSISRISGGMGPGISIFKRWTEEGCMGTLVNPLDAEGVKFTLTLAFTDVNQGKPLHAKAVLTASYLLPGLSAPERLTRSRSRGSRSQPALFSPHLEAITPPLFKHGPEEGNTDRKRCPSPSANHSLLLLALLNE</sequence>
<evidence type="ECO:0000256" key="3">
    <source>
        <dbReference type="ARBA" id="ARBA00022490"/>
    </source>
</evidence>
<keyword evidence="12" id="KW-1185">Reference proteome</keyword>
<evidence type="ECO:0000259" key="10">
    <source>
        <dbReference type="Pfam" id="PF17751"/>
    </source>
</evidence>
<feature type="region of interest" description="Disordered" evidence="8">
    <location>
        <begin position="526"/>
        <end position="591"/>
    </location>
</feature>
<evidence type="ECO:0000256" key="1">
    <source>
        <dbReference type="ARBA" id="ARBA00004123"/>
    </source>
</evidence>
<feature type="coiled-coil region" evidence="7">
    <location>
        <begin position="422"/>
        <end position="508"/>
    </location>
</feature>
<feature type="region of interest" description="Disordered" evidence="8">
    <location>
        <begin position="729"/>
        <end position="751"/>
    </location>
</feature>
<dbReference type="EMBL" id="SRMA01025209">
    <property type="protein sequence ID" value="TRY97790.1"/>
    <property type="molecule type" value="Genomic_DNA"/>
</dbReference>
<evidence type="ECO:0000256" key="4">
    <source>
        <dbReference type="ARBA" id="ARBA00023054"/>
    </source>
</evidence>